<evidence type="ECO:0000313" key="1">
    <source>
        <dbReference type="EMBL" id="MFD1051755.1"/>
    </source>
</evidence>
<dbReference type="SUPFAM" id="SSF51905">
    <property type="entry name" value="FAD/NAD(P)-binding domain"/>
    <property type="match status" value="1"/>
</dbReference>
<dbReference type="Gene3D" id="3.50.50.60">
    <property type="entry name" value="FAD/NAD(P)-binding domain"/>
    <property type="match status" value="1"/>
</dbReference>
<gene>
    <name evidence="1" type="ORF">ACFQ1S_42455</name>
</gene>
<protein>
    <submittedName>
        <fullName evidence="1">NAD(P)-binding protein</fullName>
    </submittedName>
</protein>
<accession>A0ABW3MQK6</accession>
<dbReference type="EMBL" id="JBHTIS010003842">
    <property type="protein sequence ID" value="MFD1051755.1"/>
    <property type="molecule type" value="Genomic_DNA"/>
</dbReference>
<feature type="non-terminal residue" evidence="1">
    <location>
        <position position="81"/>
    </location>
</feature>
<dbReference type="Pfam" id="PF13450">
    <property type="entry name" value="NAD_binding_8"/>
    <property type="match status" value="1"/>
</dbReference>
<reference evidence="2" key="1">
    <citation type="journal article" date="2019" name="Int. J. Syst. Evol. Microbiol.">
        <title>The Global Catalogue of Microorganisms (GCM) 10K type strain sequencing project: providing services to taxonomists for standard genome sequencing and annotation.</title>
        <authorList>
            <consortium name="The Broad Institute Genomics Platform"/>
            <consortium name="The Broad Institute Genome Sequencing Center for Infectious Disease"/>
            <person name="Wu L."/>
            <person name="Ma J."/>
        </authorList>
    </citation>
    <scope>NUCLEOTIDE SEQUENCE [LARGE SCALE GENOMIC DNA]</scope>
    <source>
        <strain evidence="2">JCM 31486</strain>
    </source>
</reference>
<dbReference type="Proteomes" id="UP001597045">
    <property type="component" value="Unassembled WGS sequence"/>
</dbReference>
<proteinExistence type="predicted"/>
<evidence type="ECO:0000313" key="2">
    <source>
        <dbReference type="Proteomes" id="UP001597045"/>
    </source>
</evidence>
<keyword evidence="2" id="KW-1185">Reference proteome</keyword>
<dbReference type="InterPro" id="IPR036188">
    <property type="entry name" value="FAD/NAD-bd_sf"/>
</dbReference>
<sequence length="81" mass="8790">MTDPDELVKRCWDVVVIGSGMGGGTLGYELARLGHSVLYLEKGRHTLSAGDTIDGRYPEETFDVADLTDAEHAELLVRGGR</sequence>
<comment type="caution">
    <text evidence="1">The sequence shown here is derived from an EMBL/GenBank/DDBJ whole genome shotgun (WGS) entry which is preliminary data.</text>
</comment>
<name>A0ABW3MQK6_9PSEU</name>
<organism evidence="1 2">
    <name type="scientific">Kibdelosporangium lantanae</name>
    <dbReference type="NCBI Taxonomy" id="1497396"/>
    <lineage>
        <taxon>Bacteria</taxon>
        <taxon>Bacillati</taxon>
        <taxon>Actinomycetota</taxon>
        <taxon>Actinomycetes</taxon>
        <taxon>Pseudonocardiales</taxon>
        <taxon>Pseudonocardiaceae</taxon>
        <taxon>Kibdelosporangium</taxon>
    </lineage>
</organism>